<evidence type="ECO:0000313" key="3">
    <source>
        <dbReference type="Proteomes" id="UP000257323"/>
    </source>
</evidence>
<dbReference type="EMBL" id="QUAH01000014">
    <property type="protein sequence ID" value="RFT15026.1"/>
    <property type="molecule type" value="Genomic_DNA"/>
</dbReference>
<keyword evidence="1" id="KW-1133">Transmembrane helix</keyword>
<organism evidence="2 3">
    <name type="scientific">Candidatus Saccharicenans subterraneus</name>
    <dbReference type="NCBI Taxonomy" id="2508984"/>
    <lineage>
        <taxon>Bacteria</taxon>
        <taxon>Candidatus Aminicenantota</taxon>
        <taxon>Candidatus Aminicenantia</taxon>
        <taxon>Candidatus Aminicenantales</taxon>
        <taxon>Candidatus Saccharicenantaceae</taxon>
        <taxon>Candidatus Saccharicenans</taxon>
    </lineage>
</organism>
<proteinExistence type="predicted"/>
<comment type="caution">
    <text evidence="2">The sequence shown here is derived from an EMBL/GenBank/DDBJ whole genome shotgun (WGS) entry which is preliminary data.</text>
</comment>
<reference evidence="2 3" key="1">
    <citation type="submission" date="2018-08" db="EMBL/GenBank/DDBJ databases">
        <title>Genome analysis of the thermophilic bacterium of the candidate phylum Aminicenantes from deep subsurface aquifer revealed its physiology and ecological role.</title>
        <authorList>
            <person name="Kadnikov V.V."/>
            <person name="Mardanov A.V."/>
            <person name="Beletsky A.V."/>
            <person name="Karnachuk O.V."/>
            <person name="Ravin N.V."/>
        </authorList>
    </citation>
    <scope>NUCLEOTIDE SEQUENCE [LARGE SCALE GENOMIC DNA]</scope>
    <source>
        <strain evidence="2">BY38</strain>
    </source>
</reference>
<name>A0A3E2BK82_9BACT</name>
<evidence type="ECO:0000256" key="1">
    <source>
        <dbReference type="SAM" id="Phobius"/>
    </source>
</evidence>
<dbReference type="AlphaFoldDB" id="A0A3E2BK82"/>
<keyword evidence="1" id="KW-0472">Membrane</keyword>
<feature type="transmembrane region" description="Helical" evidence="1">
    <location>
        <begin position="6"/>
        <end position="24"/>
    </location>
</feature>
<dbReference type="Proteomes" id="UP000257323">
    <property type="component" value="Unassembled WGS sequence"/>
</dbReference>
<keyword evidence="1" id="KW-0812">Transmembrane</keyword>
<gene>
    <name evidence="2" type="ORF">OP8BY_1136</name>
</gene>
<sequence length="40" mass="4823">MKNFNPSFYPYCLSADFIIILIFFSAHFQRRLDADIQHKN</sequence>
<accession>A0A3E2BK82</accession>
<protein>
    <submittedName>
        <fullName evidence="2">Uncharacterized protein</fullName>
    </submittedName>
</protein>
<evidence type="ECO:0000313" key="2">
    <source>
        <dbReference type="EMBL" id="RFT15026.1"/>
    </source>
</evidence>